<feature type="region of interest" description="Disordered" evidence="2">
    <location>
        <begin position="226"/>
        <end position="381"/>
    </location>
</feature>
<gene>
    <name evidence="4" type="primary">SPA2</name>
    <name evidence="4" type="ORF">DL546_002083</name>
</gene>
<dbReference type="Pfam" id="PF23742">
    <property type="entry name" value="VBS_C3G9"/>
    <property type="match status" value="1"/>
</dbReference>
<evidence type="ECO:0000256" key="1">
    <source>
        <dbReference type="ARBA" id="ARBA00022737"/>
    </source>
</evidence>
<dbReference type="GO" id="GO:0005826">
    <property type="term" value="C:actomyosin contractile ring"/>
    <property type="evidence" value="ECO:0007669"/>
    <property type="project" value="TreeGrafter"/>
</dbReference>
<feature type="compositionally biased region" description="Polar residues" evidence="2">
    <location>
        <begin position="235"/>
        <end position="256"/>
    </location>
</feature>
<keyword evidence="1" id="KW-0677">Repeat</keyword>
<dbReference type="GO" id="GO:0005078">
    <property type="term" value="F:MAP-kinase scaffold activity"/>
    <property type="evidence" value="ECO:0007669"/>
    <property type="project" value="TreeGrafter"/>
</dbReference>
<feature type="domain" description="GIT Spa2 homology (SHD)" evidence="3">
    <location>
        <begin position="135"/>
        <end position="165"/>
    </location>
</feature>
<feature type="compositionally biased region" description="Low complexity" evidence="2">
    <location>
        <begin position="824"/>
        <end position="838"/>
    </location>
</feature>
<name>A0A420Y9R4_9PEZI</name>
<feature type="compositionally biased region" description="Basic and acidic residues" evidence="2">
    <location>
        <begin position="94"/>
        <end position="105"/>
    </location>
</feature>
<organism evidence="4 5">
    <name type="scientific">Coniochaeta pulveracea</name>
    <dbReference type="NCBI Taxonomy" id="177199"/>
    <lineage>
        <taxon>Eukaryota</taxon>
        <taxon>Fungi</taxon>
        <taxon>Dikarya</taxon>
        <taxon>Ascomycota</taxon>
        <taxon>Pezizomycotina</taxon>
        <taxon>Sordariomycetes</taxon>
        <taxon>Sordariomycetidae</taxon>
        <taxon>Coniochaetales</taxon>
        <taxon>Coniochaetaceae</taxon>
        <taxon>Coniochaeta</taxon>
    </lineage>
</organism>
<feature type="compositionally biased region" description="Polar residues" evidence="2">
    <location>
        <begin position="81"/>
        <end position="90"/>
    </location>
</feature>
<feature type="region of interest" description="Disordered" evidence="2">
    <location>
        <begin position="752"/>
        <end position="846"/>
    </location>
</feature>
<dbReference type="GO" id="GO:1902716">
    <property type="term" value="C:cell cortex of growing cell tip"/>
    <property type="evidence" value="ECO:0007669"/>
    <property type="project" value="TreeGrafter"/>
</dbReference>
<dbReference type="InterPro" id="IPR056439">
    <property type="entry name" value="VBS_C3G9"/>
</dbReference>
<feature type="region of interest" description="Disordered" evidence="2">
    <location>
        <begin position="1"/>
        <end position="105"/>
    </location>
</feature>
<evidence type="ECO:0000259" key="3">
    <source>
        <dbReference type="SMART" id="SM00555"/>
    </source>
</evidence>
<evidence type="ECO:0000313" key="5">
    <source>
        <dbReference type="Proteomes" id="UP000275385"/>
    </source>
</evidence>
<dbReference type="OrthoDB" id="5588096at2759"/>
<feature type="domain" description="GIT Spa2 homology (SHD)" evidence="3">
    <location>
        <begin position="194"/>
        <end position="224"/>
    </location>
</feature>
<dbReference type="Pfam" id="PF08518">
    <property type="entry name" value="GIT_SHD"/>
    <property type="match status" value="2"/>
</dbReference>
<feature type="region of interest" description="Disordered" evidence="2">
    <location>
        <begin position="471"/>
        <end position="527"/>
    </location>
</feature>
<feature type="compositionally biased region" description="Polar residues" evidence="2">
    <location>
        <begin position="365"/>
        <end position="376"/>
    </location>
</feature>
<dbReference type="Proteomes" id="UP000275385">
    <property type="component" value="Unassembled WGS sequence"/>
</dbReference>
<dbReference type="InterPro" id="IPR022018">
    <property type="entry name" value="GIT1_C"/>
</dbReference>
<protein>
    <submittedName>
        <fullName evidence="4">Component of the polarisome</fullName>
    </submittedName>
</protein>
<dbReference type="Pfam" id="PF12205">
    <property type="entry name" value="GIT1_C"/>
    <property type="match status" value="1"/>
</dbReference>
<dbReference type="PANTHER" id="PTHR21601">
    <property type="entry name" value="SPA2 PROTEIN"/>
    <property type="match status" value="1"/>
</dbReference>
<evidence type="ECO:0000256" key="2">
    <source>
        <dbReference type="SAM" id="MobiDB-lite"/>
    </source>
</evidence>
<dbReference type="InterPro" id="IPR013724">
    <property type="entry name" value="GIT_SHD"/>
</dbReference>
<accession>A0A420Y9R4</accession>
<feature type="compositionally biased region" description="Polar residues" evidence="2">
    <location>
        <begin position="311"/>
        <end position="324"/>
    </location>
</feature>
<dbReference type="SMART" id="SM00555">
    <property type="entry name" value="GIT"/>
    <property type="match status" value="2"/>
</dbReference>
<evidence type="ECO:0000313" key="4">
    <source>
        <dbReference type="EMBL" id="RKU44557.1"/>
    </source>
</evidence>
<dbReference type="InterPro" id="IPR039892">
    <property type="entry name" value="Spa2/Sph1"/>
</dbReference>
<dbReference type="PANTHER" id="PTHR21601:SF0">
    <property type="entry name" value="PROTEIN SPA2-RELATED"/>
    <property type="match status" value="1"/>
</dbReference>
<sequence>MNGRNAPLSPVSVGGSDWNYSGYPPNDNKQGPPPGPYPNPNSRNHLPFSPPHSGGSMAAIDGGFPPVPRSNGGPSPPASIGRSSTASNLYARSESGRSVRDENHEAILGEHYISLKRFLSEKSRDGRPLAPPNKARDKLQRLTGVQFLELSTDVYDELKRREAAARRPSMAGGGGGPPPYLLPENNFHPKRNQARQKLSSLGPPRFRDLATDVFCELERRYPRFQAGDIPRMGSPMSTMSMRGPPSRSQTPVNGSMNGYPAPRSQSRIRRPSEASSIRSGPGGPLPSMNGNYGQPASPGPANGDYGRPQPKQFQSNTIVPNKSTMLEEDDEPISPTTPAPPTPDTDAYGLGPSSGTNGREDEQSFLGNSTRSGVTSDTDRKIIEDYEAQVKDMQDKLDNMEDAMKRKNDELNELLDGERSRNSAADSEKKAWEEIREDLESRLDEAQNLNDSLQQELDRLRADHDNEIRDLKNQLADTANDLENVRRDAEEDRKEAQRAREEAQDARPAQQSSRDLGANGVGASGNDKLEQENYDLRQALQEQQQVTDAVRQEAQQFLREMKALSEQSGSSWDRQNELEQTIEQLEAEVRDWRNRYARTKTQLRNMRAASMGLSIEQDAGRYVREKGFMEENGLVKDVHVTKFQIAIDELLRTARVEDPDKVIASMKAVVVSVRRITKDIDESAHNDEDRMQHQTRLKAKVSQTANNLITASKNFAAAAGISPVSLLDAAASHLVAAVVDMLRTVKIRATPTGELEDDDDGTVTPVDSTGFFSPRSDGQSLNSSAVSVAQTPSTVQDSSSSSLPAPPPFQGLRGVRASADSSTYSPISSPRESYSSKRPMSRSGPNGMVYMGLNKNVPAPLATNGFKQQQQQLQQHAENRAEDVRIYLEDQTASLVQTIQNLVQLIRTDDAGIEAIEDEINSIADVVGKVVAETDSLQTGLTERLKVCRERILEAGDQGMDLAADGKDAGTREWRMWMQTLPPIAFEIARETKELVTRVGALGESEFA</sequence>
<dbReference type="AlphaFoldDB" id="A0A420Y9R4"/>
<dbReference type="STRING" id="177199.A0A420Y9R4"/>
<dbReference type="EMBL" id="QVQW01000029">
    <property type="protein sequence ID" value="RKU44557.1"/>
    <property type="molecule type" value="Genomic_DNA"/>
</dbReference>
<feature type="region of interest" description="Disordered" evidence="2">
    <location>
        <begin position="398"/>
        <end position="432"/>
    </location>
</feature>
<proteinExistence type="predicted"/>
<feature type="compositionally biased region" description="Polar residues" evidence="2">
    <location>
        <begin position="765"/>
        <end position="797"/>
    </location>
</feature>
<keyword evidence="5" id="KW-1185">Reference proteome</keyword>
<comment type="caution">
    <text evidence="4">The sequence shown here is derived from an EMBL/GenBank/DDBJ whole genome shotgun (WGS) entry which is preliminary data.</text>
</comment>
<feature type="region of interest" description="Disordered" evidence="2">
    <location>
        <begin position="162"/>
        <end position="205"/>
    </location>
</feature>
<feature type="compositionally biased region" description="Basic and acidic residues" evidence="2">
    <location>
        <begin position="483"/>
        <end position="505"/>
    </location>
</feature>
<reference evidence="4 5" key="1">
    <citation type="submission" date="2018-08" db="EMBL/GenBank/DDBJ databases">
        <title>Draft genome of the lignicolous fungus Coniochaeta pulveracea.</title>
        <authorList>
            <person name="Borstlap C.J."/>
            <person name="De Witt R.N."/>
            <person name="Botha A."/>
            <person name="Volschenk H."/>
        </authorList>
    </citation>
    <scope>NUCLEOTIDE SEQUENCE [LARGE SCALE GENOMIC DNA]</scope>
    <source>
        <strain evidence="4 5">CAB683</strain>
    </source>
</reference>